<proteinExistence type="predicted"/>
<keyword evidence="1" id="KW-0472">Membrane</keyword>
<evidence type="ECO:0000313" key="2">
    <source>
        <dbReference type="EMBL" id="AHW65419.1"/>
    </source>
</evidence>
<dbReference type="EMBL" id="CP006842">
    <property type="protein sequence ID" value="AHW65419.1"/>
    <property type="molecule type" value="Genomic_DNA"/>
</dbReference>
<sequence>MDEYWGDVVPFQRPPGRERRPGAYVVGLLTAVALFGIAAALSQLLPRNTADDLYPLISSLVAGGILLILVVGVAAASVLWPDKILALVTAVCFIIAAAAYPTSRAEQNLPVIFSLGVLYPLGRALGLACLLVLVSRVARRLFRGRPAVTP</sequence>
<feature type="transmembrane region" description="Helical" evidence="1">
    <location>
        <begin position="21"/>
        <end position="41"/>
    </location>
</feature>
<keyword evidence="1" id="KW-0812">Transmembrane</keyword>
<dbReference type="RefSeq" id="WP_038550439.1">
    <property type="nucleotide sequence ID" value="NZ_CP006842.1"/>
</dbReference>
<reference evidence="2 3" key="1">
    <citation type="journal article" date="2015" name="Int. J. Syst. Evol. Microbiol.">
        <title>Revisiting Corynebacterium glyciniphilum (ex Kubota et al., 1972) sp. nov., nom. rev., isolated from putrefied banana.</title>
        <authorList>
            <person name="Al-Dilaimi A."/>
            <person name="Bednarz H."/>
            <person name="Lomker A."/>
            <person name="Niehaus K."/>
            <person name="Kalinowski J."/>
            <person name="Ruckert C."/>
        </authorList>
    </citation>
    <scope>NUCLEOTIDE SEQUENCE [LARGE SCALE GENOMIC DNA]</scope>
    <source>
        <strain evidence="2">AJ 3170</strain>
    </source>
</reference>
<dbReference type="Proteomes" id="UP000023703">
    <property type="component" value="Chromosome"/>
</dbReference>
<accession>X5DVR2</accession>
<dbReference type="HOGENOM" id="CLU_1737464_0_0_11"/>
<feature type="transmembrane region" description="Helical" evidence="1">
    <location>
        <begin position="84"/>
        <end position="100"/>
    </location>
</feature>
<evidence type="ECO:0000313" key="3">
    <source>
        <dbReference type="Proteomes" id="UP000023703"/>
    </source>
</evidence>
<dbReference type="OrthoDB" id="4411914at2"/>
<keyword evidence="3" id="KW-1185">Reference proteome</keyword>
<feature type="transmembrane region" description="Helical" evidence="1">
    <location>
        <begin position="112"/>
        <end position="134"/>
    </location>
</feature>
<dbReference type="AlphaFoldDB" id="X5DVR2"/>
<feature type="transmembrane region" description="Helical" evidence="1">
    <location>
        <begin position="53"/>
        <end position="77"/>
    </location>
</feature>
<protein>
    <submittedName>
        <fullName evidence="2">Putative membrane protein</fullName>
    </submittedName>
</protein>
<keyword evidence="1" id="KW-1133">Transmembrane helix</keyword>
<organism evidence="2 3">
    <name type="scientific">Corynebacterium glyciniphilum AJ 3170</name>
    <dbReference type="NCBI Taxonomy" id="1404245"/>
    <lineage>
        <taxon>Bacteria</taxon>
        <taxon>Bacillati</taxon>
        <taxon>Actinomycetota</taxon>
        <taxon>Actinomycetes</taxon>
        <taxon>Mycobacteriales</taxon>
        <taxon>Corynebacteriaceae</taxon>
        <taxon>Corynebacterium</taxon>
    </lineage>
</organism>
<name>X5DVR2_9CORY</name>
<gene>
    <name evidence="2" type="ORF">CGLY_14915</name>
</gene>
<evidence type="ECO:0000256" key="1">
    <source>
        <dbReference type="SAM" id="Phobius"/>
    </source>
</evidence>
<dbReference type="KEGG" id="cgy:CGLY_14915"/>